<dbReference type="InterPro" id="IPR029162">
    <property type="entry name" value="InaF-motif"/>
</dbReference>
<dbReference type="PANTHER" id="PTHR34929:SF1">
    <property type="entry name" value="INAF MOTIF CONTAINING 2"/>
    <property type="match status" value="1"/>
</dbReference>
<keyword evidence="2" id="KW-0812">Transmembrane</keyword>
<dbReference type="EnsemblMetazoa" id="tetur13g03570.1">
    <property type="protein sequence ID" value="tetur13g03570.1"/>
    <property type="gene ID" value="tetur13g03570"/>
</dbReference>
<evidence type="ECO:0000256" key="1">
    <source>
        <dbReference type="SAM" id="MobiDB-lite"/>
    </source>
</evidence>
<keyword evidence="2" id="KW-0472">Membrane</keyword>
<feature type="compositionally biased region" description="Low complexity" evidence="1">
    <location>
        <begin position="68"/>
        <end position="77"/>
    </location>
</feature>
<organism evidence="3 4">
    <name type="scientific">Tetranychus urticae</name>
    <name type="common">Two-spotted spider mite</name>
    <dbReference type="NCBI Taxonomy" id="32264"/>
    <lineage>
        <taxon>Eukaryota</taxon>
        <taxon>Metazoa</taxon>
        <taxon>Ecdysozoa</taxon>
        <taxon>Arthropoda</taxon>
        <taxon>Chelicerata</taxon>
        <taxon>Arachnida</taxon>
        <taxon>Acari</taxon>
        <taxon>Acariformes</taxon>
        <taxon>Trombidiformes</taxon>
        <taxon>Prostigmata</taxon>
        <taxon>Eleutherengona</taxon>
        <taxon>Raphignathae</taxon>
        <taxon>Tetranychoidea</taxon>
        <taxon>Tetranychidae</taxon>
        <taxon>Tetranychus</taxon>
    </lineage>
</organism>
<reference evidence="4" key="1">
    <citation type="submission" date="2011-08" db="EMBL/GenBank/DDBJ databases">
        <authorList>
            <person name="Rombauts S."/>
        </authorList>
    </citation>
    <scope>NUCLEOTIDE SEQUENCE</scope>
    <source>
        <strain evidence="4">London</strain>
    </source>
</reference>
<feature type="transmembrane region" description="Helical" evidence="2">
    <location>
        <begin position="104"/>
        <end position="127"/>
    </location>
</feature>
<dbReference type="AlphaFoldDB" id="T1KKF7"/>
<evidence type="ECO:0008006" key="5">
    <source>
        <dbReference type="Google" id="ProtNLM"/>
    </source>
</evidence>
<sequence>MKQKFAGFTKVAAAASKKLNMTGTNSTGKTLVTMTCSAGSAGTSASTDTHSNCTFPGTAISTTPEPKSSGSLPSGSRSEIHYPTVLHSSSGIYMTKKKRKLVRFFTVVAYMFAVSLVAIVLSLYYVFLWNPYLTSLPLGHNDTLPGSHLSPRADSYRHNFQPNNNKTNTVVHDKPSIITVSLMPVLSIQTETPFLLRLHRLLCLLRLLRLPHSLRLLLPPLIQRWTLHLRHIHRRHLFLPC</sequence>
<keyword evidence="2" id="KW-1133">Transmembrane helix</keyword>
<evidence type="ECO:0000313" key="4">
    <source>
        <dbReference type="Proteomes" id="UP000015104"/>
    </source>
</evidence>
<feature type="compositionally biased region" description="Polar residues" evidence="1">
    <location>
        <begin position="55"/>
        <end position="66"/>
    </location>
</feature>
<dbReference type="eggNOG" id="ENOG502SC71">
    <property type="taxonomic scope" value="Eukaryota"/>
</dbReference>
<protein>
    <recommendedName>
        <fullName evidence="5">InaF motif containing 2</fullName>
    </recommendedName>
</protein>
<dbReference type="Proteomes" id="UP000015104">
    <property type="component" value="Unassembled WGS sequence"/>
</dbReference>
<keyword evidence="4" id="KW-1185">Reference proteome</keyword>
<evidence type="ECO:0000313" key="3">
    <source>
        <dbReference type="EnsemblMetazoa" id="tetur13g03570.1"/>
    </source>
</evidence>
<dbReference type="HOGENOM" id="CLU_1153007_0_0_1"/>
<feature type="region of interest" description="Disordered" evidence="1">
    <location>
        <begin position="55"/>
        <end position="77"/>
    </location>
</feature>
<name>T1KKF7_TETUR</name>
<proteinExistence type="predicted"/>
<dbReference type="Pfam" id="PF15018">
    <property type="entry name" value="InaF-motif"/>
    <property type="match status" value="1"/>
</dbReference>
<dbReference type="PANTHER" id="PTHR34929">
    <property type="entry name" value="ZGC:153157"/>
    <property type="match status" value="1"/>
</dbReference>
<reference evidence="3" key="2">
    <citation type="submission" date="2015-06" db="UniProtKB">
        <authorList>
            <consortium name="EnsemblMetazoa"/>
        </authorList>
    </citation>
    <scope>IDENTIFICATION</scope>
</reference>
<evidence type="ECO:0000256" key="2">
    <source>
        <dbReference type="SAM" id="Phobius"/>
    </source>
</evidence>
<dbReference type="EMBL" id="CAEY01000176">
    <property type="status" value="NOT_ANNOTATED_CDS"/>
    <property type="molecule type" value="Genomic_DNA"/>
</dbReference>
<accession>T1KKF7</accession>